<reference evidence="2 3" key="1">
    <citation type="submission" date="2017-03" db="EMBL/GenBank/DDBJ databases">
        <authorList>
            <person name="Afonso C.L."/>
            <person name="Miller P.J."/>
            <person name="Scott M.A."/>
            <person name="Spackman E."/>
            <person name="Goraichik I."/>
            <person name="Dimitrov K.M."/>
            <person name="Suarez D.L."/>
            <person name="Swayne D.E."/>
        </authorList>
    </citation>
    <scope>NUCLEOTIDE SEQUENCE [LARGE SCALE GENOMIC DNA]</scope>
    <source>
        <strain evidence="2">PRJEB14757</strain>
    </source>
</reference>
<feature type="coiled-coil region" evidence="1">
    <location>
        <begin position="116"/>
        <end position="157"/>
    </location>
</feature>
<gene>
    <name evidence="2" type="ORF">MTBBW1_630032</name>
</gene>
<evidence type="ECO:0000313" key="3">
    <source>
        <dbReference type="Proteomes" id="UP000191931"/>
    </source>
</evidence>
<dbReference type="EMBL" id="FWEV01000307">
    <property type="protein sequence ID" value="SLM32338.1"/>
    <property type="molecule type" value="Genomic_DNA"/>
</dbReference>
<accession>A0A1W1HJ00</accession>
<name>A0A1W1HJ00_9BACT</name>
<dbReference type="OrthoDB" id="5422713at2"/>
<keyword evidence="3" id="KW-1185">Reference proteome</keyword>
<dbReference type="Proteomes" id="UP000191931">
    <property type="component" value="Unassembled WGS sequence"/>
</dbReference>
<keyword evidence="1" id="KW-0175">Coiled coil</keyword>
<dbReference type="AlphaFoldDB" id="A0A1W1HJ00"/>
<proteinExistence type="predicted"/>
<evidence type="ECO:0000256" key="1">
    <source>
        <dbReference type="SAM" id="Coils"/>
    </source>
</evidence>
<evidence type="ECO:0000313" key="2">
    <source>
        <dbReference type="EMBL" id="SLM32338.1"/>
    </source>
</evidence>
<dbReference type="RefSeq" id="WP_080801912.1">
    <property type="nucleotide sequence ID" value="NZ_LT828542.1"/>
</dbReference>
<protein>
    <submittedName>
        <fullName evidence="2">Uncharacterized protein</fullName>
    </submittedName>
</protein>
<dbReference type="STRING" id="1246637.MTBBW1_630032"/>
<sequence length="202" mass="23779">MNPLKDKYLPDRKFLEFWGNLLLNAAKGQEQLEQLSSLMNMDGAINKDVVNLKGMNDLFRQFYGLEFPLKSTNREKEPENKKRDVGEHSVEETVRNFQKSFEIYATMWGWVPRKKHEKLQMQLEDLQKEFEGLKLAHDDLKQKVKSQEGIISQLRNLLSDGGQGHVEFFRQFQDLAKKQSVDFQNFLCNLNTMFTKEDNDKK</sequence>
<organism evidence="2 3">
    <name type="scientific">Desulfamplus magnetovallimortis</name>
    <dbReference type="NCBI Taxonomy" id="1246637"/>
    <lineage>
        <taxon>Bacteria</taxon>
        <taxon>Pseudomonadati</taxon>
        <taxon>Thermodesulfobacteriota</taxon>
        <taxon>Desulfobacteria</taxon>
        <taxon>Desulfobacterales</taxon>
        <taxon>Desulfobacteraceae</taxon>
        <taxon>Desulfamplus</taxon>
    </lineage>
</organism>